<dbReference type="Gene3D" id="2.30.29.30">
    <property type="entry name" value="Pleckstrin-homology domain (PH domain)/Phosphotyrosine-binding domain (PTB)"/>
    <property type="match status" value="1"/>
</dbReference>
<evidence type="ECO:0000256" key="1">
    <source>
        <dbReference type="SAM" id="MobiDB-lite"/>
    </source>
</evidence>
<organism evidence="3 4">
    <name type="scientific">Goodea atripinnis</name>
    <dbReference type="NCBI Taxonomy" id="208336"/>
    <lineage>
        <taxon>Eukaryota</taxon>
        <taxon>Metazoa</taxon>
        <taxon>Chordata</taxon>
        <taxon>Craniata</taxon>
        <taxon>Vertebrata</taxon>
        <taxon>Euteleostomi</taxon>
        <taxon>Actinopterygii</taxon>
        <taxon>Neopterygii</taxon>
        <taxon>Teleostei</taxon>
        <taxon>Neoteleostei</taxon>
        <taxon>Acanthomorphata</taxon>
        <taxon>Ovalentaria</taxon>
        <taxon>Atherinomorphae</taxon>
        <taxon>Cyprinodontiformes</taxon>
        <taxon>Goodeidae</taxon>
        <taxon>Goodea</taxon>
    </lineage>
</organism>
<dbReference type="SUPFAM" id="SSF50729">
    <property type="entry name" value="PH domain-like"/>
    <property type="match status" value="1"/>
</dbReference>
<evidence type="ECO:0000313" key="4">
    <source>
        <dbReference type="Proteomes" id="UP001476798"/>
    </source>
</evidence>
<name>A0ABV0PNF8_9TELE</name>
<dbReference type="InterPro" id="IPR001849">
    <property type="entry name" value="PH_domain"/>
</dbReference>
<feature type="compositionally biased region" description="Basic residues" evidence="1">
    <location>
        <begin position="27"/>
        <end position="39"/>
    </location>
</feature>
<sequence length="409" mass="46601">MSSKRRLPSASKSAEFSDSCSPVKVSSRMKKNKKRHHLPTRNGLHSDSDSEDGFPSLCKTQKDPQTEEFKERVVSERVNRKPLTTEERMKSVPVSQCLQSIGDFWDNMSHVDSSLLFHPDGLNSYRRSSVSAVIKDGMTDESRIETGRGSWSTGSRVLEIQAAVEALSFHKCRASVTDAWDKMQRLDGDLRNEATEELTLPLATHREDYSFTQDGLSHPQLAQQRKEVMERLFFKVFGTLGNRQAAALDYLPAMRTICRSEQLKEQGKVKRRSLNLWFSEGRSNMSCGIWGCGQLQRLMDLSLRSEIVVWYNAIRAARYAYLKTAYPTGSDEEDAEELGGIFIGTENNGYSVKECVPKHARGNKWTCGVTVETPERQFVFMCEQEREQKQWLNALRKVLSRPMSPQDYT</sequence>
<feature type="compositionally biased region" description="Basic and acidic residues" evidence="1">
    <location>
        <begin position="60"/>
        <end position="74"/>
    </location>
</feature>
<dbReference type="InterPro" id="IPR052589">
    <property type="entry name" value="Arf-GAP_dual-PH_domain"/>
</dbReference>
<evidence type="ECO:0000313" key="3">
    <source>
        <dbReference type="EMBL" id="MEQ2185004.1"/>
    </source>
</evidence>
<reference evidence="3 4" key="1">
    <citation type="submission" date="2021-06" db="EMBL/GenBank/DDBJ databases">
        <authorList>
            <person name="Palmer J.M."/>
        </authorList>
    </citation>
    <scope>NUCLEOTIDE SEQUENCE [LARGE SCALE GENOMIC DNA]</scope>
    <source>
        <strain evidence="3 4">GA_2019</strain>
        <tissue evidence="3">Muscle</tissue>
    </source>
</reference>
<feature type="region of interest" description="Disordered" evidence="1">
    <location>
        <begin position="1"/>
        <end position="74"/>
    </location>
</feature>
<gene>
    <name evidence="3" type="ORF">GOODEAATRI_013742</name>
</gene>
<dbReference type="PANTHER" id="PTHR46021:SF6">
    <property type="entry name" value="ARF-GAP WITH DUAL PH DOMAIN-CONTAINING PROTEIN 2"/>
    <property type="match status" value="1"/>
</dbReference>
<dbReference type="PANTHER" id="PTHR46021">
    <property type="entry name" value="ARF-GAP WITH DUAL PH DOMAIN-CONTAINING PROTEIN 1-LIKE PROTEIN"/>
    <property type="match status" value="1"/>
</dbReference>
<keyword evidence="4" id="KW-1185">Reference proteome</keyword>
<dbReference type="Proteomes" id="UP001476798">
    <property type="component" value="Unassembled WGS sequence"/>
</dbReference>
<comment type="caution">
    <text evidence="3">The sequence shown here is derived from an EMBL/GenBank/DDBJ whole genome shotgun (WGS) entry which is preliminary data.</text>
</comment>
<protein>
    <recommendedName>
        <fullName evidence="2">PH domain-containing protein</fullName>
    </recommendedName>
</protein>
<dbReference type="InterPro" id="IPR011993">
    <property type="entry name" value="PH-like_dom_sf"/>
</dbReference>
<dbReference type="PROSITE" id="PS50003">
    <property type="entry name" value="PH_DOMAIN"/>
    <property type="match status" value="1"/>
</dbReference>
<feature type="non-terminal residue" evidence="3">
    <location>
        <position position="409"/>
    </location>
</feature>
<feature type="compositionally biased region" description="Polar residues" evidence="1">
    <location>
        <begin position="10"/>
        <end position="20"/>
    </location>
</feature>
<dbReference type="EMBL" id="JAHRIO010080901">
    <property type="protein sequence ID" value="MEQ2185004.1"/>
    <property type="molecule type" value="Genomic_DNA"/>
</dbReference>
<accession>A0ABV0PNF8</accession>
<feature type="domain" description="PH" evidence="2">
    <location>
        <begin position="369"/>
        <end position="400"/>
    </location>
</feature>
<proteinExistence type="predicted"/>
<evidence type="ECO:0000259" key="2">
    <source>
        <dbReference type="PROSITE" id="PS50003"/>
    </source>
</evidence>